<dbReference type="Gene3D" id="2.30.110.10">
    <property type="entry name" value="Electron Transport, Fmn-binding Protein, Chain A"/>
    <property type="match status" value="1"/>
</dbReference>
<keyword evidence="4" id="KW-0560">Oxidoreductase</keyword>
<keyword evidence="2" id="KW-0285">Flavoprotein</keyword>
<dbReference type="EMBL" id="UINC01006437">
    <property type="protein sequence ID" value="SVA27528.1"/>
    <property type="molecule type" value="Genomic_DNA"/>
</dbReference>
<evidence type="ECO:0000259" key="5">
    <source>
        <dbReference type="Pfam" id="PF01243"/>
    </source>
</evidence>
<dbReference type="Pfam" id="PF01243">
    <property type="entry name" value="PNPOx_N"/>
    <property type="match status" value="1"/>
</dbReference>
<dbReference type="PROSITE" id="PS01064">
    <property type="entry name" value="PYRIDOX_OXIDASE"/>
    <property type="match status" value="1"/>
</dbReference>
<feature type="domain" description="Pyridoxamine 5'-phosphate oxidase N-terminal" evidence="5">
    <location>
        <begin position="32"/>
        <end position="149"/>
    </location>
</feature>
<dbReference type="HAMAP" id="MF_01629">
    <property type="entry name" value="PdxH"/>
    <property type="match status" value="1"/>
</dbReference>
<dbReference type="NCBIfam" id="TIGR00558">
    <property type="entry name" value="pdxH"/>
    <property type="match status" value="1"/>
</dbReference>
<dbReference type="PANTHER" id="PTHR10851">
    <property type="entry name" value="PYRIDOXINE-5-PHOSPHATE OXIDASE"/>
    <property type="match status" value="1"/>
</dbReference>
<dbReference type="AlphaFoldDB" id="A0A381UIQ1"/>
<dbReference type="GO" id="GO:0004733">
    <property type="term" value="F:pyridoxamine phosphate oxidase activity"/>
    <property type="evidence" value="ECO:0007669"/>
    <property type="project" value="InterPro"/>
</dbReference>
<dbReference type="InterPro" id="IPR011576">
    <property type="entry name" value="Pyridox_Oxase_N"/>
</dbReference>
<dbReference type="GO" id="GO:0008615">
    <property type="term" value="P:pyridoxine biosynthetic process"/>
    <property type="evidence" value="ECO:0007669"/>
    <property type="project" value="InterPro"/>
</dbReference>
<dbReference type="Pfam" id="PF10590">
    <property type="entry name" value="PNP_phzG_C"/>
    <property type="match status" value="1"/>
</dbReference>
<evidence type="ECO:0000256" key="4">
    <source>
        <dbReference type="ARBA" id="ARBA00023002"/>
    </source>
</evidence>
<dbReference type="InterPro" id="IPR019576">
    <property type="entry name" value="Pyridoxamine_oxidase_dimer_C"/>
</dbReference>
<gene>
    <name evidence="7" type="ORF">METZ01_LOCUS80382</name>
</gene>
<comment type="cofactor">
    <cofactor evidence="1">
        <name>FMN</name>
        <dbReference type="ChEBI" id="CHEBI:58210"/>
    </cofactor>
</comment>
<accession>A0A381UIQ1</accession>
<keyword evidence="3" id="KW-0288">FMN</keyword>
<organism evidence="7">
    <name type="scientific">marine metagenome</name>
    <dbReference type="NCBI Taxonomy" id="408172"/>
    <lineage>
        <taxon>unclassified sequences</taxon>
        <taxon>metagenomes</taxon>
        <taxon>ecological metagenomes</taxon>
    </lineage>
</organism>
<dbReference type="InterPro" id="IPR012349">
    <property type="entry name" value="Split_barrel_FMN-bd"/>
</dbReference>
<evidence type="ECO:0000313" key="7">
    <source>
        <dbReference type="EMBL" id="SVA27528.1"/>
    </source>
</evidence>
<dbReference type="NCBIfam" id="NF004231">
    <property type="entry name" value="PRK05679.1"/>
    <property type="match status" value="1"/>
</dbReference>
<evidence type="ECO:0000256" key="1">
    <source>
        <dbReference type="ARBA" id="ARBA00001917"/>
    </source>
</evidence>
<dbReference type="InterPro" id="IPR000659">
    <property type="entry name" value="Pyridox_Oxase"/>
</dbReference>
<protein>
    <recommendedName>
        <fullName evidence="8">Pyridoxamine 5'-phosphate oxidase putative domain-containing protein</fullName>
    </recommendedName>
</protein>
<evidence type="ECO:0008006" key="8">
    <source>
        <dbReference type="Google" id="ProtNLM"/>
    </source>
</evidence>
<evidence type="ECO:0000256" key="2">
    <source>
        <dbReference type="ARBA" id="ARBA00022630"/>
    </source>
</evidence>
<dbReference type="PIRSF" id="PIRSF000190">
    <property type="entry name" value="Pyd_amn-ph_oxd"/>
    <property type="match status" value="1"/>
</dbReference>
<dbReference type="InterPro" id="IPR019740">
    <property type="entry name" value="Pyridox_Oxase_CS"/>
</dbReference>
<feature type="domain" description="Pyridoxine 5'-phosphate oxidase dimerisation C-terminal" evidence="6">
    <location>
        <begin position="173"/>
        <end position="223"/>
    </location>
</feature>
<proteinExistence type="inferred from homology"/>
<dbReference type="PANTHER" id="PTHR10851:SF0">
    <property type="entry name" value="PYRIDOXINE-5'-PHOSPHATE OXIDASE"/>
    <property type="match status" value="1"/>
</dbReference>
<dbReference type="GO" id="GO:0010181">
    <property type="term" value="F:FMN binding"/>
    <property type="evidence" value="ECO:0007669"/>
    <property type="project" value="InterPro"/>
</dbReference>
<evidence type="ECO:0000259" key="6">
    <source>
        <dbReference type="Pfam" id="PF10590"/>
    </source>
</evidence>
<evidence type="ECO:0000256" key="3">
    <source>
        <dbReference type="ARBA" id="ARBA00022643"/>
    </source>
</evidence>
<sequence length="223" mass="25610">MMCKMLSRSMTKNPFLLLQSWLNEATESDLQPNPDTMAIATADSEGVPNARMVLCKEINAEKGYVVFYTNYNSVKSLEIKENPKSSALFHWDKLGYQARIKGTIVQSPDKENDAYFATRSLGSQVGAWASDQSNPVENRQALDDQFRKILDRFNITSEALALDKQKIPRPPHWGGYRLWAEEVEFWLNRKDRLHDRMHFKRALTIGSKGIETGDNWTVKRLQP</sequence>
<name>A0A381UIQ1_9ZZZZ</name>
<reference evidence="7" key="1">
    <citation type="submission" date="2018-05" db="EMBL/GenBank/DDBJ databases">
        <authorList>
            <person name="Lanie J.A."/>
            <person name="Ng W.-L."/>
            <person name="Kazmierczak K.M."/>
            <person name="Andrzejewski T.M."/>
            <person name="Davidsen T.M."/>
            <person name="Wayne K.J."/>
            <person name="Tettelin H."/>
            <person name="Glass J.I."/>
            <person name="Rusch D."/>
            <person name="Podicherti R."/>
            <person name="Tsui H.-C.T."/>
            <person name="Winkler M.E."/>
        </authorList>
    </citation>
    <scope>NUCLEOTIDE SEQUENCE</scope>
</reference>
<dbReference type="SUPFAM" id="SSF50475">
    <property type="entry name" value="FMN-binding split barrel"/>
    <property type="match status" value="1"/>
</dbReference>